<keyword evidence="6 7" id="KW-0472">Membrane</keyword>
<sequence>MNFRKQSLGMTYFFGSFIVHANDFCRKVLNERHVNMIAFSACIGVGLFLQSGKVIFLAGPGLAVIAYILSGSIIWSVISSLGEMTALFPIQGGLFVFPARFLDEGVGYAVGWMTWFSWVVIVASEILAVSQLWNFRFTTEYLENAGYSSPGREPSLGWRVGQDTNPAVWVFIWLIFIFLINCLPVLWYGRLEYIFGCMKMVFLCGLILFNVIINSLQRVKHPPNGGSWTYDKPYGFASHNITVRVDDKGNDLVVVGGNAGVFLAMWTAMTTIIFSMIGFETVSITAPECAPLRSTEAIKMGTRKTLSRVVILYTLCTLVVGFNVPYTDPNLRDLTINSIGQGQNSIYILAAVRNNIHGWPNFFNGVFIFSATTSGINSLYLSSRILHALASNRDAWPETRFFQGLRGRLERTTWGVPYNSIFASWLFGLLAFLSTKQEPTVQLGRLATNSVVSMLIVYALICASYLRFYDCIDKASTGRIEKVNHAEQDLQAFNRRNRHYPFKSRGQWLKASYGLVGCCLLAFFNGWRSFVSPFSAADFVASYISVSLNHIICSKTINLIRALDSNFLRTSCGISCEA</sequence>
<protein>
    <submittedName>
        <fullName evidence="9">Lysine/arginine permease</fullName>
    </submittedName>
</protein>
<dbReference type="Pfam" id="PF00324">
    <property type="entry name" value="AA_permease"/>
    <property type="match status" value="1"/>
</dbReference>
<keyword evidence="3 7" id="KW-0812">Transmembrane</keyword>
<feature type="transmembrane region" description="Helical" evidence="7">
    <location>
        <begin position="31"/>
        <end position="49"/>
    </location>
</feature>
<evidence type="ECO:0000256" key="2">
    <source>
        <dbReference type="ARBA" id="ARBA00022448"/>
    </source>
</evidence>
<accession>A0A8T9CDE4</accession>
<dbReference type="PROSITE" id="PS00218">
    <property type="entry name" value="AMINO_ACID_PERMEASE_1"/>
    <property type="match status" value="1"/>
</dbReference>
<comment type="subcellular location">
    <subcellularLocation>
        <location evidence="1">Membrane</location>
        <topology evidence="1">Multi-pass membrane protein</topology>
    </subcellularLocation>
</comment>
<evidence type="ECO:0000259" key="8">
    <source>
        <dbReference type="Pfam" id="PF00324"/>
    </source>
</evidence>
<keyword evidence="5 7" id="KW-1133">Transmembrane helix</keyword>
<feature type="transmembrane region" description="Helical" evidence="7">
    <location>
        <begin position="416"/>
        <end position="434"/>
    </location>
</feature>
<keyword evidence="2" id="KW-0813">Transport</keyword>
<evidence type="ECO:0000313" key="9">
    <source>
        <dbReference type="EMBL" id="TVY83805.1"/>
    </source>
</evidence>
<evidence type="ECO:0000256" key="5">
    <source>
        <dbReference type="ARBA" id="ARBA00022989"/>
    </source>
</evidence>
<dbReference type="GO" id="GO:0015171">
    <property type="term" value="F:amino acid transmembrane transporter activity"/>
    <property type="evidence" value="ECO:0007669"/>
    <property type="project" value="TreeGrafter"/>
</dbReference>
<dbReference type="GO" id="GO:0016020">
    <property type="term" value="C:membrane"/>
    <property type="evidence" value="ECO:0007669"/>
    <property type="project" value="UniProtKB-SubCell"/>
</dbReference>
<keyword evidence="4" id="KW-0029">Amino-acid transport</keyword>
<dbReference type="InterPro" id="IPR050524">
    <property type="entry name" value="APC_YAT"/>
</dbReference>
<evidence type="ECO:0000256" key="6">
    <source>
        <dbReference type="ARBA" id="ARBA00023136"/>
    </source>
</evidence>
<dbReference type="Gene3D" id="1.20.1740.10">
    <property type="entry name" value="Amino acid/polyamine transporter I"/>
    <property type="match status" value="1"/>
</dbReference>
<feature type="transmembrane region" description="Helical" evidence="7">
    <location>
        <begin position="446"/>
        <end position="466"/>
    </location>
</feature>
<evidence type="ECO:0000256" key="7">
    <source>
        <dbReference type="SAM" id="Phobius"/>
    </source>
</evidence>
<feature type="domain" description="Amino acid permease/ SLC12A" evidence="8">
    <location>
        <begin position="33"/>
        <end position="552"/>
    </location>
</feature>
<evidence type="ECO:0000313" key="10">
    <source>
        <dbReference type="Proteomes" id="UP000469558"/>
    </source>
</evidence>
<dbReference type="PANTHER" id="PTHR43341:SF35">
    <property type="entry name" value="ACID TRANSPORTER, PUTATIVE-RELATED"/>
    <property type="match status" value="1"/>
</dbReference>
<reference evidence="9 10" key="1">
    <citation type="submission" date="2018-05" db="EMBL/GenBank/DDBJ databases">
        <title>Genome sequencing and assembly of the regulated plant pathogen Lachnellula willkommii and related sister species for the development of diagnostic species identification markers.</title>
        <authorList>
            <person name="Giroux E."/>
            <person name="Bilodeau G."/>
        </authorList>
    </citation>
    <scope>NUCLEOTIDE SEQUENCE [LARGE SCALE GENOMIC DNA]</scope>
    <source>
        <strain evidence="9 10">CBS 268.59</strain>
    </source>
</reference>
<dbReference type="InterPro" id="IPR004841">
    <property type="entry name" value="AA-permease/SLC12A_dom"/>
</dbReference>
<comment type="caution">
    <text evidence="9">The sequence shown here is derived from an EMBL/GenBank/DDBJ whole genome shotgun (WGS) entry which is preliminary data.</text>
</comment>
<keyword evidence="10" id="KW-1185">Reference proteome</keyword>
<proteinExistence type="predicted"/>
<feature type="transmembrane region" description="Helical" evidence="7">
    <location>
        <begin position="109"/>
        <end position="133"/>
    </location>
</feature>
<feature type="transmembrane region" description="Helical" evidence="7">
    <location>
        <begin position="362"/>
        <end position="381"/>
    </location>
</feature>
<dbReference type="OrthoDB" id="3900342at2759"/>
<feature type="transmembrane region" description="Helical" evidence="7">
    <location>
        <begin position="193"/>
        <end position="213"/>
    </location>
</feature>
<feature type="transmembrane region" description="Helical" evidence="7">
    <location>
        <begin position="508"/>
        <end position="527"/>
    </location>
</feature>
<evidence type="ECO:0000256" key="3">
    <source>
        <dbReference type="ARBA" id="ARBA00022692"/>
    </source>
</evidence>
<feature type="transmembrane region" description="Helical" evidence="7">
    <location>
        <begin position="84"/>
        <end position="102"/>
    </location>
</feature>
<dbReference type="Proteomes" id="UP000469558">
    <property type="component" value="Unassembled WGS sequence"/>
</dbReference>
<evidence type="ECO:0000256" key="1">
    <source>
        <dbReference type="ARBA" id="ARBA00004141"/>
    </source>
</evidence>
<dbReference type="AlphaFoldDB" id="A0A8T9CDE4"/>
<dbReference type="EMBL" id="QGMK01000152">
    <property type="protein sequence ID" value="TVY83805.1"/>
    <property type="molecule type" value="Genomic_DNA"/>
</dbReference>
<gene>
    <name evidence="9" type="primary">CAN1_1</name>
    <name evidence="9" type="ORF">LSUE1_G004837</name>
</gene>
<evidence type="ECO:0000256" key="4">
    <source>
        <dbReference type="ARBA" id="ARBA00022970"/>
    </source>
</evidence>
<dbReference type="InterPro" id="IPR004840">
    <property type="entry name" value="Amino_acid_permease_CS"/>
</dbReference>
<name>A0A8T9CDE4_9HELO</name>
<organism evidence="9 10">
    <name type="scientific">Lachnellula suecica</name>
    <dbReference type="NCBI Taxonomy" id="602035"/>
    <lineage>
        <taxon>Eukaryota</taxon>
        <taxon>Fungi</taxon>
        <taxon>Dikarya</taxon>
        <taxon>Ascomycota</taxon>
        <taxon>Pezizomycotina</taxon>
        <taxon>Leotiomycetes</taxon>
        <taxon>Helotiales</taxon>
        <taxon>Lachnaceae</taxon>
        <taxon>Lachnellula</taxon>
    </lineage>
</organism>
<feature type="transmembrane region" description="Helical" evidence="7">
    <location>
        <begin position="261"/>
        <end position="284"/>
    </location>
</feature>
<dbReference type="PANTHER" id="PTHR43341">
    <property type="entry name" value="AMINO ACID PERMEASE"/>
    <property type="match status" value="1"/>
</dbReference>
<feature type="transmembrane region" description="Helical" evidence="7">
    <location>
        <begin position="305"/>
        <end position="324"/>
    </location>
</feature>
<feature type="transmembrane region" description="Helical" evidence="7">
    <location>
        <begin position="167"/>
        <end position="186"/>
    </location>
</feature>